<feature type="compositionally biased region" description="Basic and acidic residues" evidence="8">
    <location>
        <begin position="1434"/>
        <end position="1451"/>
    </location>
</feature>
<evidence type="ECO:0000256" key="8">
    <source>
        <dbReference type="SAM" id="MobiDB-lite"/>
    </source>
</evidence>
<feature type="region of interest" description="Disordered" evidence="8">
    <location>
        <begin position="1"/>
        <end position="61"/>
    </location>
</feature>
<dbReference type="Proteomes" id="UP000799766">
    <property type="component" value="Unassembled WGS sequence"/>
</dbReference>
<sequence>MFSPDATLHGSASSRGGNPRRRQRRDSTDSARQAAPQRKRSKLSEETFAAPANGGIVEGGAGNGGPVVMMNGHAGGTTPRYEGSPGPGVDLSGAAAMLDVPMREKKGTPGAKRSSKGDGTTLLSKTGSYAVKLLPGMPEELRRSPSENYRASSITTRPYAVAFTHKQALVWDYTSPIFNPSTTYLDLPQPSKPTNVLPLGALVCTGPSAELGLVHILPTEGKITYWENLESAQSHHLFQERTESVNGDVGGVLSGETIVDLIEAGHAGYIALFSTGRLAQILLRDQQGRPSITTRILRSDGFDGPRGILSGFKSIFSTGWKKDIAGVVTRPSATKGQMEVLAATNSGVIQAWDIGWQGHQTFKGQADCQEDLLNPFRTIPAPENKSHHQEQLKVLDVALLPDRAPHDNTLRLSTARSVVRLLLLLSISGPGTLRYGLAEIDISGSKAQVGRVVHLHVVSDLHLTSAPQNATLLVPSPGHTAFVVLQHMVAIVSVIDRADSPDTQLLTDSGRHLEPYQDAIYFKDDEEVSFAGWGPELPKAKSDQSSCVIFTRGCGAVRILANRPSEDERVTAKSKMEQAIFFGSIPGNVLDFSRRPAIEFSQEEVEDAAWKLSCEIRDSRSDFVPKIMVSMDQHIQFRMNALLSLAAHVRRFYPPMSRATKWEMMFIAERLNAAAGVWKAYDTENQNRNPNDPAQRTLLDELIMMMTKKENPDVEIGEVDAVRHWFARSIRHMDWLVPWSINAIKEILHHKGKDYRLLLPLISQGCDMMIAIMENAYAFRYEHKDTFGLQDEPVQQDGVLAYYAFEGLPEPWTCNYNVVKAFNTGTGISRAIVLEPANLTPEDAEAWDPATDPVLRNVVEDSARMLKIFCRVTVERYYWLVAQPDNTKKRAADDLANEFIRHQRYVHTMGMLEMGMFDQACEVAEKYKDMRLLVDIFMNQRTWVMREKAQAEQGQFGSAVVQSVEVQKCLDNLSRRLKRYFTDFGEEWSAAFYRKHVRSNALGSLLEMSSVDQEGVTRFLRSNAQLARTAWVNEVLVEHDFGAAADCLTRVASQQETNLWCEKVELSVAKLANLAAAKHRLMRPSDADARCAGGNGAWPSEPARRKLHARLGRELGLASLQERVFLHIRPVMMTAIDEDARVPVVMNAFGQERAAAGQGRLEELLRQGVAELCNQSVMSTWSLVDLLTLIDQRPSRGEAPAARARRGRKTWDGKGKTGAGAAGAGAEDICGKEFYLALEALRMSGEDAEMTRDLMLRLVWKRCFVKDDWQAINETQRKTDGSVGESLRATVLYETVRAVVEGGVLEDKSNYTVRFLSPEEVVGAGSSQKDIRVRFPAEDLSSEIVKDNMVDDARLQHYTAKCQLHHWWQHTIELARKDKESDRERESEETKTMAHMLGVGEKKVGRMVNGTRPARPARGASVVVAAAATAAAEAAERGGRPSADKDVEMEM</sequence>
<dbReference type="InterPro" id="IPR007187">
    <property type="entry name" value="Nucleoporin_Nup133/Nup155_C"/>
</dbReference>
<dbReference type="Gene3D" id="1.20.58.1380">
    <property type="match status" value="1"/>
</dbReference>
<keyword evidence="6" id="KW-0811">Translocation</keyword>
<dbReference type="Pfam" id="PF03177">
    <property type="entry name" value="Nucleoporin_C"/>
    <property type="match status" value="1"/>
</dbReference>
<dbReference type="PANTHER" id="PTHR13405">
    <property type="entry name" value="NUCLEAR PORE COMPLEX PROTEIN NUP133"/>
    <property type="match status" value="1"/>
</dbReference>
<evidence type="ECO:0000256" key="6">
    <source>
        <dbReference type="ARBA" id="ARBA00023010"/>
    </source>
</evidence>
<reference evidence="11" key="1">
    <citation type="journal article" date="2020" name="Stud. Mycol.">
        <title>101 Dothideomycetes genomes: a test case for predicting lifestyles and emergence of pathogens.</title>
        <authorList>
            <person name="Haridas S."/>
            <person name="Albert R."/>
            <person name="Binder M."/>
            <person name="Bloem J."/>
            <person name="Labutti K."/>
            <person name="Salamov A."/>
            <person name="Andreopoulos B."/>
            <person name="Baker S."/>
            <person name="Barry K."/>
            <person name="Bills G."/>
            <person name="Bluhm B."/>
            <person name="Cannon C."/>
            <person name="Castanera R."/>
            <person name="Culley D."/>
            <person name="Daum C."/>
            <person name="Ezra D."/>
            <person name="Gonzalez J."/>
            <person name="Henrissat B."/>
            <person name="Kuo A."/>
            <person name="Liang C."/>
            <person name="Lipzen A."/>
            <person name="Lutzoni F."/>
            <person name="Magnuson J."/>
            <person name="Mondo S."/>
            <person name="Nolan M."/>
            <person name="Ohm R."/>
            <person name="Pangilinan J."/>
            <person name="Park H.-J."/>
            <person name="Ramirez L."/>
            <person name="Alfaro M."/>
            <person name="Sun H."/>
            <person name="Tritt A."/>
            <person name="Yoshinaga Y."/>
            <person name="Zwiers L.-H."/>
            <person name="Turgeon B."/>
            <person name="Goodwin S."/>
            <person name="Spatafora J."/>
            <person name="Crous P."/>
            <person name="Grigoriev I."/>
        </authorList>
    </citation>
    <scope>NUCLEOTIDE SEQUENCE</scope>
    <source>
        <strain evidence="11">ATCC 16933</strain>
    </source>
</reference>
<dbReference type="InterPro" id="IPR037624">
    <property type="entry name" value="Nup133-like"/>
</dbReference>
<dbReference type="GO" id="GO:0016973">
    <property type="term" value="P:poly(A)+ mRNA export from nucleus"/>
    <property type="evidence" value="ECO:0007669"/>
    <property type="project" value="TreeGrafter"/>
</dbReference>
<evidence type="ECO:0000256" key="5">
    <source>
        <dbReference type="ARBA" id="ARBA00022927"/>
    </source>
</evidence>
<evidence type="ECO:0000256" key="1">
    <source>
        <dbReference type="ARBA" id="ARBA00004259"/>
    </source>
</evidence>
<evidence type="ECO:0000256" key="4">
    <source>
        <dbReference type="ARBA" id="ARBA00022816"/>
    </source>
</evidence>
<dbReference type="SUPFAM" id="SSF117289">
    <property type="entry name" value="Nucleoporin domain"/>
    <property type="match status" value="1"/>
</dbReference>
<evidence type="ECO:0000256" key="3">
    <source>
        <dbReference type="ARBA" id="ARBA00022448"/>
    </source>
</evidence>
<evidence type="ECO:0000259" key="9">
    <source>
        <dbReference type="Pfam" id="PF03177"/>
    </source>
</evidence>
<proteinExistence type="inferred from homology"/>
<keyword evidence="7" id="KW-0539">Nucleus</keyword>
<feature type="region of interest" description="Disordered" evidence="8">
    <location>
        <begin position="1430"/>
        <end position="1451"/>
    </location>
</feature>
<evidence type="ECO:0000256" key="7">
    <source>
        <dbReference type="ARBA" id="ARBA00023242"/>
    </source>
</evidence>
<gene>
    <name evidence="11" type="ORF">BDY21DRAFT_398266</name>
</gene>
<feature type="domain" description="Nucleoporin Nup133/Nup155-like C-terminal" evidence="9">
    <location>
        <begin position="666"/>
        <end position="1369"/>
    </location>
</feature>
<feature type="domain" description="Nucleoporin Nup133/Nup155-like N-terminal" evidence="10">
    <location>
        <begin position="126"/>
        <end position="558"/>
    </location>
</feature>
<accession>A0A6A6PC91</accession>
<dbReference type="EMBL" id="MU001671">
    <property type="protein sequence ID" value="KAF2461595.1"/>
    <property type="molecule type" value="Genomic_DNA"/>
</dbReference>
<dbReference type="PANTHER" id="PTHR13405:SF11">
    <property type="entry name" value="NUCLEAR PORE COMPLEX PROTEIN NUP133"/>
    <property type="match status" value="1"/>
</dbReference>
<evidence type="ECO:0000256" key="2">
    <source>
        <dbReference type="ARBA" id="ARBA00005569"/>
    </source>
</evidence>
<evidence type="ECO:0000313" key="11">
    <source>
        <dbReference type="EMBL" id="KAF2461595.1"/>
    </source>
</evidence>
<keyword evidence="4" id="KW-0509">mRNA transport</keyword>
<dbReference type="OrthoDB" id="103454at2759"/>
<organism evidence="11 12">
    <name type="scientific">Lineolata rhizophorae</name>
    <dbReference type="NCBI Taxonomy" id="578093"/>
    <lineage>
        <taxon>Eukaryota</taxon>
        <taxon>Fungi</taxon>
        <taxon>Dikarya</taxon>
        <taxon>Ascomycota</taxon>
        <taxon>Pezizomycotina</taxon>
        <taxon>Dothideomycetes</taxon>
        <taxon>Dothideomycetes incertae sedis</taxon>
        <taxon>Lineolatales</taxon>
        <taxon>Lineolataceae</taxon>
        <taxon>Lineolata</taxon>
    </lineage>
</organism>
<dbReference type="GO" id="GO:0017056">
    <property type="term" value="F:structural constituent of nuclear pore"/>
    <property type="evidence" value="ECO:0007669"/>
    <property type="project" value="InterPro"/>
</dbReference>
<feature type="region of interest" description="Disordered" evidence="8">
    <location>
        <begin position="1197"/>
        <end position="1218"/>
    </location>
</feature>
<dbReference type="InterPro" id="IPR015943">
    <property type="entry name" value="WD40/YVTN_repeat-like_dom_sf"/>
</dbReference>
<evidence type="ECO:0000313" key="12">
    <source>
        <dbReference type="Proteomes" id="UP000799766"/>
    </source>
</evidence>
<dbReference type="Gene3D" id="2.130.10.10">
    <property type="entry name" value="YVTN repeat-like/Quinoprotein amine dehydrogenase"/>
    <property type="match status" value="1"/>
</dbReference>
<dbReference type="Pfam" id="PF08801">
    <property type="entry name" value="Nucleoporin_N"/>
    <property type="match status" value="1"/>
</dbReference>
<comment type="subcellular location">
    <subcellularLocation>
        <location evidence="1">Nucleus envelope</location>
    </subcellularLocation>
</comment>
<protein>
    <submittedName>
        <fullName evidence="11">Non-repetitive/WGA-negative nucleoporin C-terminal-domain-containing protein</fullName>
    </submittedName>
</protein>
<keyword evidence="12" id="KW-1185">Reference proteome</keyword>
<dbReference type="InterPro" id="IPR014908">
    <property type="entry name" value="Nucleoporin_Nup133/Nup155_N"/>
</dbReference>
<evidence type="ECO:0000259" key="10">
    <source>
        <dbReference type="Pfam" id="PF08801"/>
    </source>
</evidence>
<dbReference type="GO" id="GO:0000972">
    <property type="term" value="P:transcription-dependent tethering of RNA polymerase II gene DNA at nuclear periphery"/>
    <property type="evidence" value="ECO:0007669"/>
    <property type="project" value="TreeGrafter"/>
</dbReference>
<comment type="similarity">
    <text evidence="2">Belongs to the nucleoporin Nup133 family.</text>
</comment>
<keyword evidence="3" id="KW-0813">Transport</keyword>
<dbReference type="GO" id="GO:0006606">
    <property type="term" value="P:protein import into nucleus"/>
    <property type="evidence" value="ECO:0007669"/>
    <property type="project" value="TreeGrafter"/>
</dbReference>
<dbReference type="GO" id="GO:0031080">
    <property type="term" value="C:nuclear pore outer ring"/>
    <property type="evidence" value="ECO:0007669"/>
    <property type="project" value="TreeGrafter"/>
</dbReference>
<keyword evidence="5" id="KW-0653">Protein transport</keyword>
<name>A0A6A6PC91_9PEZI</name>